<feature type="region of interest" description="Disordered" evidence="1">
    <location>
        <begin position="22"/>
        <end position="53"/>
    </location>
</feature>
<evidence type="ECO:0000313" key="4">
    <source>
        <dbReference type="Proteomes" id="UP000005019"/>
    </source>
</evidence>
<protein>
    <recommendedName>
        <fullName evidence="5">Lipoprotein</fullName>
    </recommendedName>
</protein>
<accession>F5RFU1</accession>
<dbReference type="eggNOG" id="ENOG50335F7">
    <property type="taxonomic scope" value="Bacteria"/>
</dbReference>
<proteinExistence type="predicted"/>
<dbReference type="STRING" id="1000565.METUNv1_03178"/>
<gene>
    <name evidence="3" type="ORF">METUNv1_03178</name>
</gene>
<feature type="chain" id="PRO_5003325917" description="Lipoprotein" evidence="2">
    <location>
        <begin position="19"/>
        <end position="168"/>
    </location>
</feature>
<dbReference type="EMBL" id="AFHG01000056">
    <property type="protein sequence ID" value="EGK70617.1"/>
    <property type="molecule type" value="Genomic_DNA"/>
</dbReference>
<comment type="caution">
    <text evidence="3">The sequence shown here is derived from an EMBL/GenBank/DDBJ whole genome shotgun (WGS) entry which is preliminary data.</text>
</comment>
<name>F5RFU1_METUF</name>
<evidence type="ECO:0000256" key="2">
    <source>
        <dbReference type="SAM" id="SignalP"/>
    </source>
</evidence>
<organism evidence="3 4">
    <name type="scientific">Methyloversatilis universalis (strain ATCC BAA-1314 / DSM 25237 / JCM 13912 / CCUG 52030 / FAM5)</name>
    <dbReference type="NCBI Taxonomy" id="1000565"/>
    <lineage>
        <taxon>Bacteria</taxon>
        <taxon>Pseudomonadati</taxon>
        <taxon>Pseudomonadota</taxon>
        <taxon>Betaproteobacteria</taxon>
        <taxon>Nitrosomonadales</taxon>
        <taxon>Sterolibacteriaceae</taxon>
        <taxon>Methyloversatilis</taxon>
    </lineage>
</organism>
<dbReference type="PROSITE" id="PS51257">
    <property type="entry name" value="PROKAR_LIPOPROTEIN"/>
    <property type="match status" value="1"/>
</dbReference>
<dbReference type="RefSeq" id="WP_008063388.1">
    <property type="nucleotide sequence ID" value="NZ_AFHG01000056.1"/>
</dbReference>
<reference evidence="3 4" key="1">
    <citation type="journal article" date="2011" name="J. Bacteriol.">
        <title>Genome sequence of Methyloversatilis universalis FAM5T, a methylotrophic representative of the order Rhodocyclales.</title>
        <authorList>
            <person name="Kittichotirat W."/>
            <person name="Good N.M."/>
            <person name="Hall R."/>
            <person name="Bringel F."/>
            <person name="Lajus A."/>
            <person name="Medigue C."/>
            <person name="Smalley N.E."/>
            <person name="Beck D."/>
            <person name="Bumgarner R."/>
            <person name="Vuilleumier S."/>
            <person name="Kalyuzhnaya M.G."/>
        </authorList>
    </citation>
    <scope>NUCLEOTIDE SEQUENCE [LARGE SCALE GENOMIC DNA]</scope>
    <source>
        <strain evidence="4">ATCC BAA-1314 / JCM 13912 / FAM5</strain>
    </source>
</reference>
<keyword evidence="4" id="KW-1185">Reference proteome</keyword>
<dbReference type="AlphaFoldDB" id="F5RFU1"/>
<sequence>MRRTLPLLGALTLLAACAPMKPQTPAEAGKPAADVPAPAAARTPPPVRSTKPLPIPARALQAKADCRYRDDIGTEGKLVLDVKDSKVERFASDIDMGRRGRCSFDLTAFTQTRFDHTPTLVAGACTVSLWEQKDEVTVSYRNCAAHCTPGAHDYLWPTLVSRKTGSCR</sequence>
<evidence type="ECO:0000256" key="1">
    <source>
        <dbReference type="SAM" id="MobiDB-lite"/>
    </source>
</evidence>
<evidence type="ECO:0008006" key="5">
    <source>
        <dbReference type="Google" id="ProtNLM"/>
    </source>
</evidence>
<dbReference type="Proteomes" id="UP000005019">
    <property type="component" value="Unassembled WGS sequence"/>
</dbReference>
<keyword evidence="2" id="KW-0732">Signal</keyword>
<feature type="signal peptide" evidence="2">
    <location>
        <begin position="1"/>
        <end position="18"/>
    </location>
</feature>
<feature type="compositionally biased region" description="Low complexity" evidence="1">
    <location>
        <begin position="31"/>
        <end position="42"/>
    </location>
</feature>
<evidence type="ECO:0000313" key="3">
    <source>
        <dbReference type="EMBL" id="EGK70617.1"/>
    </source>
</evidence>